<protein>
    <submittedName>
        <fullName evidence="2">Helix-turn-helix domain-containing protein</fullName>
    </submittedName>
</protein>
<dbReference type="PROSITE" id="PS50943">
    <property type="entry name" value="HTH_CROC1"/>
    <property type="match status" value="1"/>
</dbReference>
<evidence type="ECO:0000313" key="2">
    <source>
        <dbReference type="EMBL" id="MCW6038683.1"/>
    </source>
</evidence>
<dbReference type="CDD" id="cd00093">
    <property type="entry name" value="HTH_XRE"/>
    <property type="match status" value="1"/>
</dbReference>
<name>A0ABT3LB13_9CYAN</name>
<reference evidence="2 3" key="1">
    <citation type="submission" date="2021-08" db="EMBL/GenBank/DDBJ databases">
        <title>Draft genome sequence of Spirulina subsalsa with high tolerance to salinity and hype-accumulation of phycocyanin.</title>
        <authorList>
            <person name="Pei H."/>
            <person name="Jiang L."/>
        </authorList>
    </citation>
    <scope>NUCLEOTIDE SEQUENCE [LARGE SCALE GENOMIC DNA]</scope>
    <source>
        <strain evidence="2 3">FACHB-351</strain>
    </source>
</reference>
<sequence length="100" mass="11089">MSLKKLKAELLADPEGKAEYEKIKPRFDVAKAILEMRRTLALTQRELAEKAGIKQSHIARIESGKQSPRLETIAGIAASVGYTVELRLVPMDQASEDNPE</sequence>
<dbReference type="Proteomes" id="UP001526426">
    <property type="component" value="Unassembled WGS sequence"/>
</dbReference>
<feature type="domain" description="HTH cro/C1-type" evidence="1">
    <location>
        <begin position="33"/>
        <end position="87"/>
    </location>
</feature>
<evidence type="ECO:0000259" key="1">
    <source>
        <dbReference type="PROSITE" id="PS50943"/>
    </source>
</evidence>
<dbReference type="SUPFAM" id="SSF47413">
    <property type="entry name" value="lambda repressor-like DNA-binding domains"/>
    <property type="match status" value="1"/>
</dbReference>
<dbReference type="Gene3D" id="1.10.260.40">
    <property type="entry name" value="lambda repressor-like DNA-binding domains"/>
    <property type="match status" value="1"/>
</dbReference>
<dbReference type="Pfam" id="PF01381">
    <property type="entry name" value="HTH_3"/>
    <property type="match status" value="1"/>
</dbReference>
<dbReference type="RefSeq" id="WP_265266604.1">
    <property type="nucleotide sequence ID" value="NZ_JAIHOM010000161.1"/>
</dbReference>
<gene>
    <name evidence="2" type="ORF">K4A83_20755</name>
</gene>
<organism evidence="2 3">
    <name type="scientific">Spirulina subsalsa FACHB-351</name>
    <dbReference type="NCBI Taxonomy" id="234711"/>
    <lineage>
        <taxon>Bacteria</taxon>
        <taxon>Bacillati</taxon>
        <taxon>Cyanobacteriota</taxon>
        <taxon>Cyanophyceae</taxon>
        <taxon>Spirulinales</taxon>
        <taxon>Spirulinaceae</taxon>
        <taxon>Spirulina</taxon>
    </lineage>
</organism>
<evidence type="ECO:0000313" key="3">
    <source>
        <dbReference type="Proteomes" id="UP001526426"/>
    </source>
</evidence>
<dbReference type="EMBL" id="JAIHOM010000161">
    <property type="protein sequence ID" value="MCW6038683.1"/>
    <property type="molecule type" value="Genomic_DNA"/>
</dbReference>
<comment type="caution">
    <text evidence="2">The sequence shown here is derived from an EMBL/GenBank/DDBJ whole genome shotgun (WGS) entry which is preliminary data.</text>
</comment>
<accession>A0ABT3LB13</accession>
<proteinExistence type="predicted"/>
<keyword evidence="3" id="KW-1185">Reference proteome</keyword>
<dbReference type="SMART" id="SM00530">
    <property type="entry name" value="HTH_XRE"/>
    <property type="match status" value="1"/>
</dbReference>
<dbReference type="InterPro" id="IPR010982">
    <property type="entry name" value="Lambda_DNA-bd_dom_sf"/>
</dbReference>
<dbReference type="InterPro" id="IPR001387">
    <property type="entry name" value="Cro/C1-type_HTH"/>
</dbReference>